<comment type="similarity">
    <text evidence="1">Belongs to the aspartyl/asparaginyl beta-hydroxylase family.</text>
</comment>
<dbReference type="GO" id="GO:0051213">
    <property type="term" value="F:dioxygenase activity"/>
    <property type="evidence" value="ECO:0007669"/>
    <property type="project" value="UniProtKB-KW"/>
</dbReference>
<evidence type="ECO:0000256" key="4">
    <source>
        <dbReference type="SAM" id="MobiDB-lite"/>
    </source>
</evidence>
<evidence type="ECO:0000256" key="2">
    <source>
        <dbReference type="ARBA" id="ARBA00022964"/>
    </source>
</evidence>
<evidence type="ECO:0000256" key="3">
    <source>
        <dbReference type="ARBA" id="ARBA00023002"/>
    </source>
</evidence>
<dbReference type="Pfam" id="PF05118">
    <property type="entry name" value="Asp_Arg_Hydrox"/>
    <property type="match status" value="1"/>
</dbReference>
<gene>
    <name evidence="7" type="ORF">AMON00008_LOCUS1621</name>
</gene>
<name>A0A7S4PTA1_9DINO</name>
<keyword evidence="2" id="KW-0223">Dioxygenase</keyword>
<proteinExistence type="inferred from homology"/>
<dbReference type="Gene3D" id="2.60.120.330">
    <property type="entry name" value="B-lactam Antibiotic, Isopenicillin N Synthase, Chain"/>
    <property type="match status" value="1"/>
</dbReference>
<keyword evidence="5" id="KW-0732">Signal</keyword>
<evidence type="ECO:0000259" key="6">
    <source>
        <dbReference type="Pfam" id="PF05118"/>
    </source>
</evidence>
<accession>A0A7S4PTA1</accession>
<dbReference type="GO" id="GO:0016020">
    <property type="term" value="C:membrane"/>
    <property type="evidence" value="ECO:0007669"/>
    <property type="project" value="TreeGrafter"/>
</dbReference>
<dbReference type="InterPro" id="IPR051821">
    <property type="entry name" value="Asp/Asn_beta-hydroxylase"/>
</dbReference>
<protein>
    <recommendedName>
        <fullName evidence="6">Aspartyl/asparaginy/proline hydroxylase domain-containing protein</fullName>
    </recommendedName>
</protein>
<feature type="domain" description="Aspartyl/asparaginy/proline hydroxylase" evidence="6">
    <location>
        <begin position="195"/>
        <end position="365"/>
    </location>
</feature>
<organism evidence="7">
    <name type="scientific">Alexandrium monilatum</name>
    <dbReference type="NCBI Taxonomy" id="311494"/>
    <lineage>
        <taxon>Eukaryota</taxon>
        <taxon>Sar</taxon>
        <taxon>Alveolata</taxon>
        <taxon>Dinophyceae</taxon>
        <taxon>Gonyaulacales</taxon>
        <taxon>Pyrocystaceae</taxon>
        <taxon>Alexandrium</taxon>
    </lineage>
</organism>
<evidence type="ECO:0000256" key="5">
    <source>
        <dbReference type="SAM" id="SignalP"/>
    </source>
</evidence>
<feature type="signal peptide" evidence="5">
    <location>
        <begin position="1"/>
        <end position="36"/>
    </location>
</feature>
<feature type="chain" id="PRO_5031287005" description="Aspartyl/asparaginy/proline hydroxylase domain-containing protein" evidence="5">
    <location>
        <begin position="37"/>
        <end position="458"/>
    </location>
</feature>
<dbReference type="PANTHER" id="PTHR46332:SF5">
    <property type="entry name" value="ASPARTATE BETA-HYDROXYLASE DOMAIN CONTAINING 2"/>
    <property type="match status" value="1"/>
</dbReference>
<feature type="compositionally biased region" description="Low complexity" evidence="4">
    <location>
        <begin position="392"/>
        <end position="404"/>
    </location>
</feature>
<evidence type="ECO:0000256" key="1">
    <source>
        <dbReference type="ARBA" id="ARBA00007730"/>
    </source>
</evidence>
<dbReference type="InterPro" id="IPR027443">
    <property type="entry name" value="IPNS-like_sf"/>
</dbReference>
<dbReference type="PANTHER" id="PTHR46332">
    <property type="entry name" value="ASPARTATE BETA-HYDROXYLASE DOMAIN-CONTAINING PROTEIN 2"/>
    <property type="match status" value="1"/>
</dbReference>
<feature type="region of interest" description="Disordered" evidence="4">
    <location>
        <begin position="374"/>
        <end position="404"/>
    </location>
</feature>
<dbReference type="EMBL" id="HBNR01002302">
    <property type="protein sequence ID" value="CAE4562002.1"/>
    <property type="molecule type" value="Transcribed_RNA"/>
</dbReference>
<dbReference type="AlphaFoldDB" id="A0A7S4PTA1"/>
<sequence length="458" mass="49065">MTGAAGAGCGRGRPPPLRWRLGALAPLLAAAGGAAAAGAPAAAGGESPLQIALRALGGQGRGAEVLSELRKLRNSRSVLQDVDALYSVTGAVEQAMREAYEGGSGATANEFHEDQNASAAPRGTEARRRPGNFHGVKSHSYYVGAISEAHPSMPLQAVQSIVASEWYHPGLTAKAVWCTRDCGAAGFPLARRLDENFAAIRREVDAFWRDPAAAAELRGVGSHTTQFDRLIAGNGTWVDVRLWRGRAFNRRLCERHFRVICAIVEASPEIWTNPWSHVLLSVLLHDSWVPFHQGHTNGQLTYHLPVRVPRAGGAAELAVVDRGGTLADDKAFRGAIFSHPEERTVTWTEGRTLVFDDSFTHAVRFRSVPVVGESAPPAADPAVSGTGKSVRSSPGPAVGAASASGRTDDARIVLLMRGWHPEMTSKEREALREFIRRGGEEDPEGYEMLPISSSAFQL</sequence>
<evidence type="ECO:0000313" key="7">
    <source>
        <dbReference type="EMBL" id="CAE4562002.1"/>
    </source>
</evidence>
<keyword evidence="3" id="KW-0560">Oxidoreductase</keyword>
<dbReference type="InterPro" id="IPR007803">
    <property type="entry name" value="Asp/Arg/Pro-Hydrxlase"/>
</dbReference>
<reference evidence="7" key="1">
    <citation type="submission" date="2021-01" db="EMBL/GenBank/DDBJ databases">
        <authorList>
            <person name="Corre E."/>
            <person name="Pelletier E."/>
            <person name="Niang G."/>
            <person name="Scheremetjew M."/>
            <person name="Finn R."/>
            <person name="Kale V."/>
            <person name="Holt S."/>
            <person name="Cochrane G."/>
            <person name="Meng A."/>
            <person name="Brown T."/>
            <person name="Cohen L."/>
        </authorList>
    </citation>
    <scope>NUCLEOTIDE SEQUENCE</scope>
    <source>
        <strain evidence="7">CCMP3105</strain>
    </source>
</reference>